<evidence type="ECO:0000259" key="3">
    <source>
        <dbReference type="PROSITE" id="PS51286"/>
    </source>
</evidence>
<dbReference type="EMBL" id="JBDJPC010000003">
    <property type="protein sequence ID" value="KAL1509485.1"/>
    <property type="molecule type" value="Genomic_DNA"/>
</dbReference>
<dbReference type="PANTHER" id="PTHR21228:SF69">
    <property type="entry name" value="GH07286P"/>
    <property type="match status" value="1"/>
</dbReference>
<dbReference type="Pfam" id="PF06743">
    <property type="entry name" value="FAST_1"/>
    <property type="match status" value="1"/>
</dbReference>
<comment type="caution">
    <text evidence="4">The sequence shown here is derived from an EMBL/GenBank/DDBJ whole genome shotgun (WGS) entry which is preliminary data.</text>
</comment>
<accession>A0ABD1F400</accession>
<dbReference type="Pfam" id="PF08368">
    <property type="entry name" value="FAST_2"/>
    <property type="match status" value="1"/>
</dbReference>
<comment type="subcellular location">
    <subcellularLocation>
        <location evidence="1">Mitochondrion</location>
    </subcellularLocation>
</comment>
<organism evidence="4 5">
    <name type="scientific">Hypothenemus hampei</name>
    <name type="common">Coffee berry borer</name>
    <dbReference type="NCBI Taxonomy" id="57062"/>
    <lineage>
        <taxon>Eukaryota</taxon>
        <taxon>Metazoa</taxon>
        <taxon>Ecdysozoa</taxon>
        <taxon>Arthropoda</taxon>
        <taxon>Hexapoda</taxon>
        <taxon>Insecta</taxon>
        <taxon>Pterygota</taxon>
        <taxon>Neoptera</taxon>
        <taxon>Endopterygota</taxon>
        <taxon>Coleoptera</taxon>
        <taxon>Polyphaga</taxon>
        <taxon>Cucujiformia</taxon>
        <taxon>Curculionidae</taxon>
        <taxon>Scolytinae</taxon>
        <taxon>Hypothenemus</taxon>
    </lineage>
</organism>
<evidence type="ECO:0000256" key="2">
    <source>
        <dbReference type="ARBA" id="ARBA00023128"/>
    </source>
</evidence>
<dbReference type="AlphaFoldDB" id="A0ABD1F400"/>
<dbReference type="InterPro" id="IPR013584">
    <property type="entry name" value="RAP"/>
</dbReference>
<dbReference type="Pfam" id="PF08373">
    <property type="entry name" value="RAP"/>
    <property type="match status" value="1"/>
</dbReference>
<dbReference type="SMART" id="SM00952">
    <property type="entry name" value="RAP"/>
    <property type="match status" value="1"/>
</dbReference>
<reference evidence="4 5" key="1">
    <citation type="submission" date="2024-05" db="EMBL/GenBank/DDBJ databases">
        <title>Genetic variation in Jamaican populations of the coffee berry borer (Hypothenemus hampei).</title>
        <authorList>
            <person name="Errbii M."/>
            <person name="Myrie A."/>
        </authorList>
    </citation>
    <scope>NUCLEOTIDE SEQUENCE [LARGE SCALE GENOMIC DNA]</scope>
    <source>
        <strain evidence="4">JA-Hopewell-2020-01-JO</strain>
        <tissue evidence="4">Whole body</tissue>
    </source>
</reference>
<dbReference type="InterPro" id="IPR013579">
    <property type="entry name" value="FAST_2"/>
</dbReference>
<evidence type="ECO:0000256" key="1">
    <source>
        <dbReference type="ARBA" id="ARBA00004173"/>
    </source>
</evidence>
<keyword evidence="5" id="KW-1185">Reference proteome</keyword>
<dbReference type="InterPro" id="IPR010622">
    <property type="entry name" value="FAST_Leu-rich"/>
</dbReference>
<protein>
    <recommendedName>
        <fullName evidence="3">RAP domain-containing protein</fullName>
    </recommendedName>
</protein>
<dbReference type="GO" id="GO:0005739">
    <property type="term" value="C:mitochondrion"/>
    <property type="evidence" value="ECO:0007669"/>
    <property type="project" value="UniProtKB-SubCell"/>
</dbReference>
<dbReference type="InterPro" id="IPR050870">
    <property type="entry name" value="FAST_kinase"/>
</dbReference>
<name>A0ABD1F400_HYPHA</name>
<evidence type="ECO:0000313" key="5">
    <source>
        <dbReference type="Proteomes" id="UP001566132"/>
    </source>
</evidence>
<proteinExistence type="predicted"/>
<dbReference type="Proteomes" id="UP001566132">
    <property type="component" value="Unassembled WGS sequence"/>
</dbReference>
<gene>
    <name evidence="4" type="ORF">ABEB36_004210</name>
</gene>
<feature type="domain" description="RAP" evidence="3">
    <location>
        <begin position="481"/>
        <end position="539"/>
    </location>
</feature>
<evidence type="ECO:0000313" key="4">
    <source>
        <dbReference type="EMBL" id="KAL1509485.1"/>
    </source>
</evidence>
<dbReference type="PROSITE" id="PS51286">
    <property type="entry name" value="RAP"/>
    <property type="match status" value="1"/>
</dbReference>
<dbReference type="PANTHER" id="PTHR21228">
    <property type="entry name" value="FAST LEU-RICH DOMAIN-CONTAINING"/>
    <property type="match status" value="1"/>
</dbReference>
<keyword evidence="2" id="KW-0496">Mitochondrion</keyword>
<sequence>MINFYKSIILQQSKSIKWIPSLTWYNGFASATIAEVKNINTSSLSEEDKPVGVQSKGIGKDHKMIKSVFASLQIQDKSSDIQTPFTDNKLVNAQTIDELLSVSQGTGVSRKHALKVLSILSTWASSGKVSFNEFENDPRFLRLCKILTKNGQSSKLTRSPHKSDDLSAVLNVTADDEAAQLVSGISLAQMIRVFTTLSIKRRRSTLLLRTLAFNVASSKEQLDIKQCADLFYSISSLNFYDENLFEKAANDVIQNLQEKSIGKSAVVGSVLTSVGLLKYKNPLLLDAISEWMVLNQKLCRPSDIFSMFMTLGVLNYTPFNSEALFKVFLPQLTEQEAGKPIVWLEIVWSLVLLNIANSDHLKSVLNDAFINKLEETKVLHTSTILKLLNIDGAAEYIFKNYTGPKISKDHDIRNTTLKLSKEKSIMVDALIEALKSLIPESYFKKTVNTGLGFCIDAECAVDSTCNPLPLSEVKAKQGLKIALLALDYHDICKGKMELTGLSLLIQRLLSAMGYHTVLIPHTEFKSTDKIVNKVQYLENRLKEVVKL</sequence>